<protein>
    <submittedName>
        <fullName evidence="2">Uncharacterized protein</fullName>
    </submittedName>
</protein>
<dbReference type="EMBL" id="MU128981">
    <property type="protein sequence ID" value="KAF9512853.1"/>
    <property type="molecule type" value="Genomic_DNA"/>
</dbReference>
<gene>
    <name evidence="2" type="ORF">BS47DRAFT_1362883</name>
</gene>
<organism evidence="2 3">
    <name type="scientific">Hydnum rufescens UP504</name>
    <dbReference type="NCBI Taxonomy" id="1448309"/>
    <lineage>
        <taxon>Eukaryota</taxon>
        <taxon>Fungi</taxon>
        <taxon>Dikarya</taxon>
        <taxon>Basidiomycota</taxon>
        <taxon>Agaricomycotina</taxon>
        <taxon>Agaricomycetes</taxon>
        <taxon>Cantharellales</taxon>
        <taxon>Hydnaceae</taxon>
        <taxon>Hydnum</taxon>
    </lineage>
</organism>
<dbReference type="Proteomes" id="UP000886523">
    <property type="component" value="Unassembled WGS sequence"/>
</dbReference>
<feature type="compositionally biased region" description="Acidic residues" evidence="1">
    <location>
        <begin position="265"/>
        <end position="281"/>
    </location>
</feature>
<dbReference type="OrthoDB" id="3259165at2759"/>
<feature type="region of interest" description="Disordered" evidence="1">
    <location>
        <begin position="262"/>
        <end position="281"/>
    </location>
</feature>
<name>A0A9P6AVQ4_9AGAM</name>
<evidence type="ECO:0000313" key="3">
    <source>
        <dbReference type="Proteomes" id="UP000886523"/>
    </source>
</evidence>
<sequence>MTSNGTPFEELGSLAVDDSVGGQALCEEWKERADCLANLKKDKWINLQLNIRVLHDQLITKLHACKFELANLEHAHANWAMDQKTKSHVEKAVKQCAPGIKATVHKYNAKWKEMLKEQGKNGVRTDAYVPLELVMEGLFNLDVDQDIWENANMVDFKGGRFLCGLLIRRFRMELGWPKRSKVVKKSFTDVILSVQTFALGLLRNMKQSTMYSSSAMVMKTWEHSLATITIPMGAVDWSHISMPPPVNHPWTCRKALQGIPQLGERDEDGDASSDDNDGVELEPVAELEDVRFLGDLDCLIGEGDWSEGEGQDNVMVDL</sequence>
<dbReference type="AlphaFoldDB" id="A0A9P6AVQ4"/>
<accession>A0A9P6AVQ4</accession>
<evidence type="ECO:0000313" key="2">
    <source>
        <dbReference type="EMBL" id="KAF9512853.1"/>
    </source>
</evidence>
<reference evidence="2" key="1">
    <citation type="journal article" date="2020" name="Nat. Commun.">
        <title>Large-scale genome sequencing of mycorrhizal fungi provides insights into the early evolution of symbiotic traits.</title>
        <authorList>
            <person name="Miyauchi S."/>
            <person name="Kiss E."/>
            <person name="Kuo A."/>
            <person name="Drula E."/>
            <person name="Kohler A."/>
            <person name="Sanchez-Garcia M."/>
            <person name="Morin E."/>
            <person name="Andreopoulos B."/>
            <person name="Barry K.W."/>
            <person name="Bonito G."/>
            <person name="Buee M."/>
            <person name="Carver A."/>
            <person name="Chen C."/>
            <person name="Cichocki N."/>
            <person name="Clum A."/>
            <person name="Culley D."/>
            <person name="Crous P.W."/>
            <person name="Fauchery L."/>
            <person name="Girlanda M."/>
            <person name="Hayes R.D."/>
            <person name="Keri Z."/>
            <person name="LaButti K."/>
            <person name="Lipzen A."/>
            <person name="Lombard V."/>
            <person name="Magnuson J."/>
            <person name="Maillard F."/>
            <person name="Murat C."/>
            <person name="Nolan M."/>
            <person name="Ohm R.A."/>
            <person name="Pangilinan J."/>
            <person name="Pereira M.F."/>
            <person name="Perotto S."/>
            <person name="Peter M."/>
            <person name="Pfister S."/>
            <person name="Riley R."/>
            <person name="Sitrit Y."/>
            <person name="Stielow J.B."/>
            <person name="Szollosi G."/>
            <person name="Zifcakova L."/>
            <person name="Stursova M."/>
            <person name="Spatafora J.W."/>
            <person name="Tedersoo L."/>
            <person name="Vaario L.M."/>
            <person name="Yamada A."/>
            <person name="Yan M."/>
            <person name="Wang P."/>
            <person name="Xu J."/>
            <person name="Bruns T."/>
            <person name="Baldrian P."/>
            <person name="Vilgalys R."/>
            <person name="Dunand C."/>
            <person name="Henrissat B."/>
            <person name="Grigoriev I.V."/>
            <person name="Hibbett D."/>
            <person name="Nagy L.G."/>
            <person name="Martin F.M."/>
        </authorList>
    </citation>
    <scope>NUCLEOTIDE SEQUENCE</scope>
    <source>
        <strain evidence="2">UP504</strain>
    </source>
</reference>
<evidence type="ECO:0000256" key="1">
    <source>
        <dbReference type="SAM" id="MobiDB-lite"/>
    </source>
</evidence>
<proteinExistence type="predicted"/>
<keyword evidence="3" id="KW-1185">Reference proteome</keyword>
<comment type="caution">
    <text evidence="2">The sequence shown here is derived from an EMBL/GenBank/DDBJ whole genome shotgun (WGS) entry which is preliminary data.</text>
</comment>